<dbReference type="EMBL" id="JBHUDG010000047">
    <property type="protein sequence ID" value="MFD1631409.1"/>
    <property type="molecule type" value="Genomic_DNA"/>
</dbReference>
<gene>
    <name evidence="1" type="ORF">ACFSAH_16165</name>
</gene>
<proteinExistence type="predicted"/>
<dbReference type="Proteomes" id="UP001597118">
    <property type="component" value="Unassembled WGS sequence"/>
</dbReference>
<evidence type="ECO:0000313" key="2">
    <source>
        <dbReference type="Proteomes" id="UP001597118"/>
    </source>
</evidence>
<organism evidence="1 2">
    <name type="scientific">Pseudopedobacter beijingensis</name>
    <dbReference type="NCBI Taxonomy" id="1207056"/>
    <lineage>
        <taxon>Bacteria</taxon>
        <taxon>Pseudomonadati</taxon>
        <taxon>Bacteroidota</taxon>
        <taxon>Sphingobacteriia</taxon>
        <taxon>Sphingobacteriales</taxon>
        <taxon>Sphingobacteriaceae</taxon>
        <taxon>Pseudopedobacter</taxon>
    </lineage>
</organism>
<dbReference type="InterPro" id="IPR024992">
    <property type="entry name" value="DUF3891"/>
</dbReference>
<reference evidence="2" key="1">
    <citation type="journal article" date="2019" name="Int. J. Syst. Evol. Microbiol.">
        <title>The Global Catalogue of Microorganisms (GCM) 10K type strain sequencing project: providing services to taxonomists for standard genome sequencing and annotation.</title>
        <authorList>
            <consortium name="The Broad Institute Genomics Platform"/>
            <consortium name="The Broad Institute Genome Sequencing Center for Infectious Disease"/>
            <person name="Wu L."/>
            <person name="Ma J."/>
        </authorList>
    </citation>
    <scope>NUCLEOTIDE SEQUENCE [LARGE SCALE GENOMIC DNA]</scope>
    <source>
        <strain evidence="2">CCUG 53762</strain>
    </source>
</reference>
<keyword evidence="2" id="KW-1185">Reference proteome</keyword>
<comment type="caution">
    <text evidence="1">The sequence shown here is derived from an EMBL/GenBank/DDBJ whole genome shotgun (WGS) entry which is preliminary data.</text>
</comment>
<dbReference type="RefSeq" id="WP_379663777.1">
    <property type="nucleotide sequence ID" value="NZ_JBHUDG010000047.1"/>
</dbReference>
<evidence type="ECO:0000313" key="1">
    <source>
        <dbReference type="EMBL" id="MFD1631409.1"/>
    </source>
</evidence>
<accession>A0ABW4IGA8</accession>
<dbReference type="Pfam" id="PF13030">
    <property type="entry name" value="DUF3891"/>
    <property type="match status" value="1"/>
</dbReference>
<protein>
    <submittedName>
        <fullName evidence="1">DUF3891 family protein</fullName>
    </submittedName>
</protein>
<sequence length="252" mass="29653">MIVRESKDAFTLITQHDHATISGEFFLHFKKDFISAEHYESLSFAIFQHDRAWLVPDAAPIWNDYLKRPYDFTDYPEELKVYFYKHGIEQVDRVNSYSALLCSLHYSSFFKNALSEAGRSFYQREVQRQKHLMHKLKIKNEFIQYQLQVLKFCDDLSLYVCLNRPGVPKSEEISMFKKGFENSELFNDKADAKIIASFSDRNALQFNYSPFVEKFDIKIPSKVMLKADIEKFGLLNVYQGLPLTYTTLKINK</sequence>
<name>A0ABW4IGA8_9SPHI</name>